<sequence>MQMSDAKRATKPYNAWRFTLTQRISLGFVLLLGLVMLATTLTLSLFARIESQLNHFSQTQLPFVLHVAYLERSAESFEALAPTLLLAPNEFAHESEVMIQQKELANLHQALDSLAEDAIPTQLREPVYQAIARLEQHFEVFNQLIRERLVLERQNPLLIQHLFSLLQNLPEDRLANHIGTQALLALNLDQHQALHQQKRKIEHLSASHIQPSGLQLELSHVAQTLVENRQTWLRLYAEQELALERSQVYSEQLSAHIHRVTQWMHQQIRQQQHQLKVQSQLHGRWLILASVISFISVVVGCIYLYRHLFQRLLHLRQAMLLPDQRQIQHLQQAQGQDEIGDMAQAFTHYQDLMHQREQDLLKAQAALEELAITDELTQLHNRRCFNQALVTELQRASRTQQSISLMMLDIDHFKLYNDHYGHPKGDEVLAQVGHLLRGLFQRAGDDCFRLGGEEFGVLLTNTSLAQAQLMAQRLQNAMAKANICHKYNPPVGRISLSIGVCSLVPTPDTSAEYLYACTDQALYQAKENGRNRVVAQALLNLSFEDGPLT</sequence>
<feature type="transmembrane region" description="Helical" evidence="4">
    <location>
        <begin position="24"/>
        <end position="47"/>
    </location>
</feature>
<comment type="cofactor">
    <cofactor evidence="1">
        <name>Mg(2+)</name>
        <dbReference type="ChEBI" id="CHEBI:18420"/>
    </cofactor>
</comment>
<evidence type="ECO:0000313" key="7">
    <source>
        <dbReference type="Proteomes" id="UP000242999"/>
    </source>
</evidence>
<dbReference type="Gene3D" id="3.30.70.270">
    <property type="match status" value="1"/>
</dbReference>
<feature type="domain" description="GGDEF" evidence="5">
    <location>
        <begin position="401"/>
        <end position="538"/>
    </location>
</feature>
<gene>
    <name evidence="6" type="ORF">SAMN05421831_103207</name>
</gene>
<dbReference type="EMBL" id="FNYH01000003">
    <property type="protein sequence ID" value="SEI52698.1"/>
    <property type="molecule type" value="Genomic_DNA"/>
</dbReference>
<dbReference type="OrthoDB" id="9812260at2"/>
<dbReference type="InterPro" id="IPR029787">
    <property type="entry name" value="Nucleotide_cyclase"/>
</dbReference>
<name>A0A1H6RA13_9GAMM</name>
<dbReference type="Pfam" id="PF00990">
    <property type="entry name" value="GGDEF"/>
    <property type="match status" value="1"/>
</dbReference>
<keyword evidence="4" id="KW-0472">Membrane</keyword>
<evidence type="ECO:0000256" key="4">
    <source>
        <dbReference type="SAM" id="Phobius"/>
    </source>
</evidence>
<evidence type="ECO:0000259" key="5">
    <source>
        <dbReference type="PROSITE" id="PS50887"/>
    </source>
</evidence>
<dbReference type="GO" id="GO:0043709">
    <property type="term" value="P:cell adhesion involved in single-species biofilm formation"/>
    <property type="evidence" value="ECO:0007669"/>
    <property type="project" value="TreeGrafter"/>
</dbReference>
<proteinExistence type="predicted"/>
<dbReference type="STRING" id="64971.SAMN05421831_103207"/>
<dbReference type="PANTHER" id="PTHR45138">
    <property type="entry name" value="REGULATORY COMPONENTS OF SENSORY TRANSDUCTION SYSTEM"/>
    <property type="match status" value="1"/>
</dbReference>
<dbReference type="AlphaFoldDB" id="A0A1H6RA13"/>
<dbReference type="EC" id="2.7.7.65" evidence="2"/>
<keyword evidence="4" id="KW-1133">Transmembrane helix</keyword>
<feature type="transmembrane region" description="Helical" evidence="4">
    <location>
        <begin position="285"/>
        <end position="305"/>
    </location>
</feature>
<dbReference type="Gene3D" id="6.10.340.10">
    <property type="match status" value="1"/>
</dbReference>
<evidence type="ECO:0000256" key="3">
    <source>
        <dbReference type="ARBA" id="ARBA00034247"/>
    </source>
</evidence>
<organism evidence="6 7">
    <name type="scientific">Allopseudospirillum japonicum</name>
    <dbReference type="NCBI Taxonomy" id="64971"/>
    <lineage>
        <taxon>Bacteria</taxon>
        <taxon>Pseudomonadati</taxon>
        <taxon>Pseudomonadota</taxon>
        <taxon>Gammaproteobacteria</taxon>
        <taxon>Oceanospirillales</taxon>
        <taxon>Oceanospirillaceae</taxon>
        <taxon>Allopseudospirillum</taxon>
    </lineage>
</organism>
<keyword evidence="7" id="KW-1185">Reference proteome</keyword>
<dbReference type="CDD" id="cd01949">
    <property type="entry name" value="GGDEF"/>
    <property type="match status" value="1"/>
</dbReference>
<dbReference type="GO" id="GO:1902201">
    <property type="term" value="P:negative regulation of bacterial-type flagellum-dependent cell motility"/>
    <property type="evidence" value="ECO:0007669"/>
    <property type="project" value="TreeGrafter"/>
</dbReference>
<dbReference type="SMART" id="SM00267">
    <property type="entry name" value="GGDEF"/>
    <property type="match status" value="1"/>
</dbReference>
<keyword evidence="4" id="KW-0812">Transmembrane</keyword>
<comment type="catalytic activity">
    <reaction evidence="3">
        <text>2 GTP = 3',3'-c-di-GMP + 2 diphosphate</text>
        <dbReference type="Rhea" id="RHEA:24898"/>
        <dbReference type="ChEBI" id="CHEBI:33019"/>
        <dbReference type="ChEBI" id="CHEBI:37565"/>
        <dbReference type="ChEBI" id="CHEBI:58805"/>
        <dbReference type="EC" id="2.7.7.65"/>
    </reaction>
</comment>
<dbReference type="InterPro" id="IPR043128">
    <property type="entry name" value="Rev_trsase/Diguanyl_cyclase"/>
</dbReference>
<accession>A0A1H6RA13</accession>
<evidence type="ECO:0000256" key="1">
    <source>
        <dbReference type="ARBA" id="ARBA00001946"/>
    </source>
</evidence>
<evidence type="ECO:0000313" key="6">
    <source>
        <dbReference type="EMBL" id="SEI52698.1"/>
    </source>
</evidence>
<protein>
    <recommendedName>
        <fullName evidence="2">diguanylate cyclase</fullName>
        <ecNumber evidence="2">2.7.7.65</ecNumber>
    </recommendedName>
</protein>
<reference evidence="7" key="1">
    <citation type="submission" date="2016-10" db="EMBL/GenBank/DDBJ databases">
        <authorList>
            <person name="Varghese N."/>
            <person name="Submissions S."/>
        </authorList>
    </citation>
    <scope>NUCLEOTIDE SEQUENCE [LARGE SCALE GENOMIC DNA]</scope>
    <source>
        <strain evidence="7">DSM 7165</strain>
    </source>
</reference>
<dbReference type="GO" id="GO:0005886">
    <property type="term" value="C:plasma membrane"/>
    <property type="evidence" value="ECO:0007669"/>
    <property type="project" value="TreeGrafter"/>
</dbReference>
<dbReference type="GO" id="GO:0052621">
    <property type="term" value="F:diguanylate cyclase activity"/>
    <property type="evidence" value="ECO:0007669"/>
    <property type="project" value="UniProtKB-EC"/>
</dbReference>
<dbReference type="InterPro" id="IPR050469">
    <property type="entry name" value="Diguanylate_Cyclase"/>
</dbReference>
<evidence type="ECO:0000256" key="2">
    <source>
        <dbReference type="ARBA" id="ARBA00012528"/>
    </source>
</evidence>
<dbReference type="NCBIfam" id="TIGR00254">
    <property type="entry name" value="GGDEF"/>
    <property type="match status" value="1"/>
</dbReference>
<dbReference type="SUPFAM" id="SSF55073">
    <property type="entry name" value="Nucleotide cyclase"/>
    <property type="match status" value="1"/>
</dbReference>
<dbReference type="PANTHER" id="PTHR45138:SF9">
    <property type="entry name" value="DIGUANYLATE CYCLASE DGCM-RELATED"/>
    <property type="match status" value="1"/>
</dbReference>
<dbReference type="PROSITE" id="PS50887">
    <property type="entry name" value="GGDEF"/>
    <property type="match status" value="1"/>
</dbReference>
<dbReference type="FunFam" id="3.30.70.270:FF:000001">
    <property type="entry name" value="Diguanylate cyclase domain protein"/>
    <property type="match status" value="1"/>
</dbReference>
<dbReference type="InterPro" id="IPR000160">
    <property type="entry name" value="GGDEF_dom"/>
</dbReference>
<dbReference type="Proteomes" id="UP000242999">
    <property type="component" value="Unassembled WGS sequence"/>
</dbReference>